<dbReference type="SUPFAM" id="SSF47413">
    <property type="entry name" value="lambda repressor-like DNA-binding domains"/>
    <property type="match status" value="1"/>
</dbReference>
<dbReference type="Proteomes" id="UP000198995">
    <property type="component" value="Unassembled WGS sequence"/>
</dbReference>
<name>A0A1G6RLL3_PEPNI</name>
<dbReference type="RefSeq" id="WP_091790757.1">
    <property type="nucleotide sequence ID" value="NZ_FNAF01000001.1"/>
</dbReference>
<accession>A0A1G6RLL3</accession>
<dbReference type="STRING" id="2741.SAMN04489866_10156"/>
<dbReference type="SMART" id="SM00530">
    <property type="entry name" value="HTH_XRE"/>
    <property type="match status" value="1"/>
</dbReference>
<evidence type="ECO:0000313" key="3">
    <source>
        <dbReference type="Proteomes" id="UP000198995"/>
    </source>
</evidence>
<dbReference type="OrthoDB" id="3035529at2"/>
<dbReference type="InterPro" id="IPR010982">
    <property type="entry name" value="Lambda_DNA-bd_dom_sf"/>
</dbReference>
<dbReference type="CDD" id="cd00093">
    <property type="entry name" value="HTH_XRE"/>
    <property type="match status" value="1"/>
</dbReference>
<gene>
    <name evidence="2" type="ORF">SAMN04489866_10156</name>
</gene>
<dbReference type="InterPro" id="IPR001387">
    <property type="entry name" value="Cro/C1-type_HTH"/>
</dbReference>
<reference evidence="2 3" key="1">
    <citation type="submission" date="2016-10" db="EMBL/GenBank/DDBJ databases">
        <authorList>
            <person name="de Groot N.N."/>
        </authorList>
    </citation>
    <scope>NUCLEOTIDE SEQUENCE [LARGE SCALE GENOMIC DNA]</scope>
    <source>
        <strain evidence="2 3">DSM 20475</strain>
    </source>
</reference>
<dbReference type="GO" id="GO:0003677">
    <property type="term" value="F:DNA binding"/>
    <property type="evidence" value="ECO:0007669"/>
    <property type="project" value="InterPro"/>
</dbReference>
<organism evidence="2 3">
    <name type="scientific">Peptococcus niger</name>
    <dbReference type="NCBI Taxonomy" id="2741"/>
    <lineage>
        <taxon>Bacteria</taxon>
        <taxon>Bacillati</taxon>
        <taxon>Bacillota</taxon>
        <taxon>Clostridia</taxon>
        <taxon>Eubacteriales</taxon>
        <taxon>Peptococcaceae</taxon>
        <taxon>Peptococcus</taxon>
    </lineage>
</organism>
<keyword evidence="3" id="KW-1185">Reference proteome</keyword>
<proteinExistence type="predicted"/>
<evidence type="ECO:0000259" key="1">
    <source>
        <dbReference type="PROSITE" id="PS50943"/>
    </source>
</evidence>
<protein>
    <submittedName>
        <fullName evidence="2">Helix-turn-helix domain-containing protein</fullName>
    </submittedName>
</protein>
<dbReference type="PROSITE" id="PS50943">
    <property type="entry name" value="HTH_CROC1"/>
    <property type="match status" value="1"/>
</dbReference>
<feature type="domain" description="HTH cro/C1-type" evidence="1">
    <location>
        <begin position="13"/>
        <end position="63"/>
    </location>
</feature>
<dbReference type="Pfam" id="PF13560">
    <property type="entry name" value="HTH_31"/>
    <property type="match status" value="1"/>
</dbReference>
<dbReference type="EMBL" id="FNAF01000001">
    <property type="protein sequence ID" value="SDD05293.1"/>
    <property type="molecule type" value="Genomic_DNA"/>
</dbReference>
<evidence type="ECO:0000313" key="2">
    <source>
        <dbReference type="EMBL" id="SDD05293.1"/>
    </source>
</evidence>
<sequence length="152" mass="16753">MDKTGNNYYQSCRLNAGLTQAQAAEAMAISTSTLAKIETDVRLPSDALVDRMADTYRSPMLAWWHLKNHSILGHHLPDVVPPQSDCDMALQSILMGDDIGQANEVVKCLLADGIIAPDEYEDLVKYNAMIKRVSDRATSINVYIDGLEKEGV</sequence>
<dbReference type="Gene3D" id="1.10.260.40">
    <property type="entry name" value="lambda repressor-like DNA-binding domains"/>
    <property type="match status" value="1"/>
</dbReference>
<dbReference type="AlphaFoldDB" id="A0A1G6RLL3"/>